<sequence>MSSDQTITICWLSLDQCIYDVVDSSLVAPVVSLVLYGKSLDTTALDDIPNRINYLGGYLMLFGACICVLRRKPDSQRRNWVVILALFLVASCGLGFNVAAFFTKAKFHLVHGTTPVTVSREGEIFSPTTAQLGDDKFVALYNTGQSALATRNSNLYYIGQYPDGWNFTMEMFPDLERKTPNGTPTALLLRGKQCHRNRQCRVVTQTSGT</sequence>
<keyword evidence="3" id="KW-1185">Reference proteome</keyword>
<evidence type="ECO:0000313" key="3">
    <source>
        <dbReference type="Proteomes" id="UP001049176"/>
    </source>
</evidence>
<keyword evidence="1" id="KW-1133">Transmembrane helix</keyword>
<comment type="caution">
    <text evidence="2">The sequence shown here is derived from an EMBL/GenBank/DDBJ whole genome shotgun (WGS) entry which is preliminary data.</text>
</comment>
<dbReference type="RefSeq" id="XP_043006809.1">
    <property type="nucleotide sequence ID" value="XM_043154355.1"/>
</dbReference>
<reference evidence="2" key="1">
    <citation type="journal article" date="2021" name="Genome Biol. Evol.">
        <title>The assembled and annotated genome of the fairy-ring fungus Marasmius oreades.</title>
        <authorList>
            <person name="Hiltunen M."/>
            <person name="Ament-Velasquez S.L."/>
            <person name="Johannesson H."/>
        </authorList>
    </citation>
    <scope>NUCLEOTIDE SEQUENCE</scope>
    <source>
        <strain evidence="2">03SP1</strain>
    </source>
</reference>
<accession>A0A9P7RV40</accession>
<name>A0A9P7RV40_9AGAR</name>
<organism evidence="2 3">
    <name type="scientific">Marasmius oreades</name>
    <name type="common">fairy-ring Marasmius</name>
    <dbReference type="NCBI Taxonomy" id="181124"/>
    <lineage>
        <taxon>Eukaryota</taxon>
        <taxon>Fungi</taxon>
        <taxon>Dikarya</taxon>
        <taxon>Basidiomycota</taxon>
        <taxon>Agaricomycotina</taxon>
        <taxon>Agaricomycetes</taxon>
        <taxon>Agaricomycetidae</taxon>
        <taxon>Agaricales</taxon>
        <taxon>Marasmiineae</taxon>
        <taxon>Marasmiaceae</taxon>
        <taxon>Marasmius</taxon>
    </lineage>
</organism>
<evidence type="ECO:0000313" key="2">
    <source>
        <dbReference type="EMBL" id="KAG7090339.1"/>
    </source>
</evidence>
<feature type="transmembrane region" description="Helical" evidence="1">
    <location>
        <begin position="81"/>
        <end position="102"/>
    </location>
</feature>
<gene>
    <name evidence="2" type="ORF">E1B28_009459</name>
</gene>
<dbReference type="KEGG" id="more:E1B28_009459"/>
<dbReference type="GeneID" id="66078535"/>
<dbReference type="AlphaFoldDB" id="A0A9P7RV40"/>
<dbReference type="Proteomes" id="UP001049176">
    <property type="component" value="Chromosome 6"/>
</dbReference>
<dbReference type="EMBL" id="CM032186">
    <property type="protein sequence ID" value="KAG7090339.1"/>
    <property type="molecule type" value="Genomic_DNA"/>
</dbReference>
<keyword evidence="1" id="KW-0812">Transmembrane</keyword>
<keyword evidence="1" id="KW-0472">Membrane</keyword>
<evidence type="ECO:0000256" key="1">
    <source>
        <dbReference type="SAM" id="Phobius"/>
    </source>
</evidence>
<proteinExistence type="predicted"/>
<protein>
    <submittedName>
        <fullName evidence="2">Uncharacterized protein</fullName>
    </submittedName>
</protein>